<dbReference type="InterPro" id="IPR008271">
    <property type="entry name" value="Ser/Thr_kinase_AS"/>
</dbReference>
<evidence type="ECO:0000256" key="9">
    <source>
        <dbReference type="PROSITE-ProRule" id="PRU10141"/>
    </source>
</evidence>
<dbReference type="CDD" id="cd06577">
    <property type="entry name" value="PASTA_pknB"/>
    <property type="match status" value="3"/>
</dbReference>
<evidence type="ECO:0000313" key="14">
    <source>
        <dbReference type="EMBL" id="RSU01668.1"/>
    </source>
</evidence>
<evidence type="ECO:0000256" key="10">
    <source>
        <dbReference type="SAM" id="MobiDB-lite"/>
    </source>
</evidence>
<evidence type="ECO:0000256" key="5">
    <source>
        <dbReference type="ARBA" id="ARBA00022777"/>
    </source>
</evidence>
<dbReference type="InterPro" id="IPR017441">
    <property type="entry name" value="Protein_kinase_ATP_BS"/>
</dbReference>
<dbReference type="OrthoDB" id="9788659at2"/>
<dbReference type="PANTHER" id="PTHR43289">
    <property type="entry name" value="MITOGEN-ACTIVATED PROTEIN KINASE KINASE KINASE 20-RELATED"/>
    <property type="match status" value="1"/>
</dbReference>
<evidence type="ECO:0000259" key="12">
    <source>
        <dbReference type="PROSITE" id="PS50011"/>
    </source>
</evidence>
<comment type="caution">
    <text evidence="14">The sequence shown here is derived from an EMBL/GenBank/DDBJ whole genome shotgun (WGS) entry which is preliminary data.</text>
</comment>
<dbReference type="NCBIfam" id="NF033483">
    <property type="entry name" value="PknB_PASTA_kin"/>
    <property type="match status" value="1"/>
</dbReference>
<evidence type="ECO:0000256" key="6">
    <source>
        <dbReference type="ARBA" id="ARBA00022840"/>
    </source>
</evidence>
<keyword evidence="5" id="KW-0418">Kinase</keyword>
<evidence type="ECO:0000256" key="2">
    <source>
        <dbReference type="ARBA" id="ARBA00022527"/>
    </source>
</evidence>
<dbReference type="FunFam" id="1.10.510.10:FF:000021">
    <property type="entry name" value="Serine/threonine protein kinase"/>
    <property type="match status" value="1"/>
</dbReference>
<keyword evidence="4 9" id="KW-0547">Nucleotide-binding</keyword>
<comment type="catalytic activity">
    <reaction evidence="8">
        <text>L-seryl-[protein] + ATP = O-phospho-L-seryl-[protein] + ADP + H(+)</text>
        <dbReference type="Rhea" id="RHEA:17989"/>
        <dbReference type="Rhea" id="RHEA-COMP:9863"/>
        <dbReference type="Rhea" id="RHEA-COMP:11604"/>
        <dbReference type="ChEBI" id="CHEBI:15378"/>
        <dbReference type="ChEBI" id="CHEBI:29999"/>
        <dbReference type="ChEBI" id="CHEBI:30616"/>
        <dbReference type="ChEBI" id="CHEBI:83421"/>
        <dbReference type="ChEBI" id="CHEBI:456216"/>
        <dbReference type="EC" id="2.7.11.1"/>
    </reaction>
</comment>
<dbReference type="Pfam" id="PF03793">
    <property type="entry name" value="PASTA"/>
    <property type="match status" value="3"/>
</dbReference>
<dbReference type="CDD" id="cd14014">
    <property type="entry name" value="STKc_PknB_like"/>
    <property type="match status" value="1"/>
</dbReference>
<dbReference type="Gene3D" id="3.30.200.20">
    <property type="entry name" value="Phosphorylase Kinase, domain 1"/>
    <property type="match status" value="1"/>
</dbReference>
<keyword evidence="11" id="KW-0472">Membrane</keyword>
<dbReference type="Pfam" id="PF00069">
    <property type="entry name" value="Pkinase"/>
    <property type="match status" value="1"/>
</dbReference>
<evidence type="ECO:0000256" key="1">
    <source>
        <dbReference type="ARBA" id="ARBA00012513"/>
    </source>
</evidence>
<dbReference type="AlphaFoldDB" id="A0A430A4L0"/>
<dbReference type="Gene3D" id="1.10.510.10">
    <property type="entry name" value="Transferase(Phosphotransferase) domain 1"/>
    <property type="match status" value="1"/>
</dbReference>
<evidence type="ECO:0000256" key="8">
    <source>
        <dbReference type="ARBA" id="ARBA00048679"/>
    </source>
</evidence>
<feature type="domain" description="PASTA" evidence="13">
    <location>
        <begin position="363"/>
        <end position="431"/>
    </location>
</feature>
<dbReference type="PANTHER" id="PTHR43289:SF34">
    <property type="entry name" value="SERINE_THREONINE-PROTEIN KINASE YBDM-RELATED"/>
    <property type="match status" value="1"/>
</dbReference>
<evidence type="ECO:0000259" key="13">
    <source>
        <dbReference type="PROSITE" id="PS51178"/>
    </source>
</evidence>
<evidence type="ECO:0000256" key="11">
    <source>
        <dbReference type="SAM" id="Phobius"/>
    </source>
</evidence>
<dbReference type="Proteomes" id="UP000287101">
    <property type="component" value="Unassembled WGS sequence"/>
</dbReference>
<dbReference type="GO" id="GO:0004674">
    <property type="term" value="F:protein serine/threonine kinase activity"/>
    <property type="evidence" value="ECO:0007669"/>
    <property type="project" value="UniProtKB-KW"/>
</dbReference>
<dbReference type="EMBL" id="NGJY01000005">
    <property type="protein sequence ID" value="RSU01668.1"/>
    <property type="molecule type" value="Genomic_DNA"/>
</dbReference>
<feature type="binding site" evidence="9">
    <location>
        <position position="41"/>
    </location>
    <ligand>
        <name>ATP</name>
        <dbReference type="ChEBI" id="CHEBI:30616"/>
    </ligand>
</feature>
<evidence type="ECO:0000256" key="4">
    <source>
        <dbReference type="ARBA" id="ARBA00022741"/>
    </source>
</evidence>
<evidence type="ECO:0000256" key="7">
    <source>
        <dbReference type="ARBA" id="ARBA00047899"/>
    </source>
</evidence>
<protein>
    <recommendedName>
        <fullName evidence="1">non-specific serine/threonine protein kinase</fullName>
        <ecNumber evidence="1">2.7.11.1</ecNumber>
    </recommendedName>
</protein>
<accession>A0A430A4L0</accession>
<dbReference type="PROSITE" id="PS50011">
    <property type="entry name" value="PROTEIN_KINASE_DOM"/>
    <property type="match status" value="1"/>
</dbReference>
<dbReference type="FunFam" id="3.30.200.20:FF:000035">
    <property type="entry name" value="Serine/threonine protein kinase Stk1"/>
    <property type="match status" value="1"/>
</dbReference>
<dbReference type="SMART" id="SM00220">
    <property type="entry name" value="S_TKc"/>
    <property type="match status" value="1"/>
</dbReference>
<feature type="domain" description="PASTA" evidence="13">
    <location>
        <begin position="432"/>
        <end position="502"/>
    </location>
</feature>
<feature type="compositionally biased region" description="Acidic residues" evidence="10">
    <location>
        <begin position="625"/>
        <end position="639"/>
    </location>
</feature>
<keyword evidence="11" id="KW-1133">Transmembrane helix</keyword>
<feature type="region of interest" description="Disordered" evidence="10">
    <location>
        <begin position="569"/>
        <end position="646"/>
    </location>
</feature>
<sequence>MIEIGHKINGRYKVLGNIGSGGMSNVFLARDLILDRDVAVKVLRFDFQNDQVAIRRFQREALAASELVHPNVVGVYDVGEENGMQYLVMEYVKGTDLKRYIKDNHPISLDEVVSIMSQILSGISLAHRQRIIHRDLKPQNILLDLEGNVKIADFGIAIALSETSLTQTNTLLGSVHYLSPEQARGGMATRQSDIYALGIILYELLVGNVPFEGESAVSIALKHFQSEVPSVKQVNPEIPQALENVVLHATTKEASDRYETADDMFNDLVTSLNPERADEAIFVPMAEEDQTRVLEPITDDTPMPDSFRQMDGPYIPSSKEGEEDSEEPIAYAEPKKKRGKWWLFLLLLIAGGIGFASFLAFSPKPTIEVPDLKGKTSLEATSILSDLDLLIDSDLKEIASGSVEEGKIVKTSPPAYTRVKPGARVSLYISTGSKKIEIPEFKDKMYQDVFRELTDMGFSKEQITKVEQEDDDVPKGTVISQTPEAGAELDPKKDEIELTVSKGAETFVLRGLDGYTKMEVQEYLESKGLLYEEKVAYSNAMSEGRVVNQDPPMGTSVSKGDTVTITISLGKEKIEPTETSMTEARQTSSSTEPKEEMSSETEESSEDDSSSETDESSETSSSESESSDDQSSEVEPAEQLDEKTKD</sequence>
<dbReference type="InterPro" id="IPR000719">
    <property type="entry name" value="Prot_kinase_dom"/>
</dbReference>
<gene>
    <name evidence="14" type="ORF">CBF31_10610</name>
</gene>
<keyword evidence="6 9" id="KW-0067">ATP-binding</keyword>
<evidence type="ECO:0000313" key="15">
    <source>
        <dbReference type="Proteomes" id="UP000287101"/>
    </source>
</evidence>
<name>A0A430A4L0_9ENTE</name>
<feature type="domain" description="Protein kinase" evidence="12">
    <location>
        <begin position="12"/>
        <end position="269"/>
    </location>
</feature>
<dbReference type="SUPFAM" id="SSF56112">
    <property type="entry name" value="Protein kinase-like (PK-like)"/>
    <property type="match status" value="1"/>
</dbReference>
<comment type="catalytic activity">
    <reaction evidence="7">
        <text>L-threonyl-[protein] + ATP = O-phospho-L-threonyl-[protein] + ADP + H(+)</text>
        <dbReference type="Rhea" id="RHEA:46608"/>
        <dbReference type="Rhea" id="RHEA-COMP:11060"/>
        <dbReference type="Rhea" id="RHEA-COMP:11605"/>
        <dbReference type="ChEBI" id="CHEBI:15378"/>
        <dbReference type="ChEBI" id="CHEBI:30013"/>
        <dbReference type="ChEBI" id="CHEBI:30616"/>
        <dbReference type="ChEBI" id="CHEBI:61977"/>
        <dbReference type="ChEBI" id="CHEBI:456216"/>
        <dbReference type="EC" id="2.7.11.1"/>
    </reaction>
</comment>
<keyword evidence="15" id="KW-1185">Reference proteome</keyword>
<dbReference type="PROSITE" id="PS00108">
    <property type="entry name" value="PROTEIN_KINASE_ST"/>
    <property type="match status" value="1"/>
</dbReference>
<dbReference type="InterPro" id="IPR011009">
    <property type="entry name" value="Kinase-like_dom_sf"/>
</dbReference>
<keyword evidence="3" id="KW-0808">Transferase</keyword>
<organism evidence="14 15">
    <name type="scientific">Vagococcus fessus</name>
    <dbReference type="NCBI Taxonomy" id="120370"/>
    <lineage>
        <taxon>Bacteria</taxon>
        <taxon>Bacillati</taxon>
        <taxon>Bacillota</taxon>
        <taxon>Bacilli</taxon>
        <taxon>Lactobacillales</taxon>
        <taxon>Enterococcaceae</taxon>
        <taxon>Vagococcus</taxon>
    </lineage>
</organism>
<dbReference type="GO" id="GO:0005524">
    <property type="term" value="F:ATP binding"/>
    <property type="evidence" value="ECO:0007669"/>
    <property type="project" value="UniProtKB-UniRule"/>
</dbReference>
<feature type="domain" description="PASTA" evidence="13">
    <location>
        <begin position="503"/>
        <end position="569"/>
    </location>
</feature>
<feature type="compositionally biased region" description="Acidic residues" evidence="10">
    <location>
        <begin position="598"/>
        <end position="617"/>
    </location>
</feature>
<keyword evidence="2" id="KW-0723">Serine/threonine-protein kinase</keyword>
<feature type="region of interest" description="Disordered" evidence="10">
    <location>
        <begin position="296"/>
        <end position="328"/>
    </location>
</feature>
<feature type="compositionally biased region" description="Polar residues" evidence="10">
    <location>
        <begin position="577"/>
        <end position="586"/>
    </location>
</feature>
<keyword evidence="11" id="KW-0812">Transmembrane</keyword>
<proteinExistence type="predicted"/>
<dbReference type="InterPro" id="IPR005543">
    <property type="entry name" value="PASTA_dom"/>
</dbReference>
<dbReference type="RefSeq" id="WP_126832821.1">
    <property type="nucleotide sequence ID" value="NZ_CBCRYB010000008.1"/>
</dbReference>
<evidence type="ECO:0000256" key="3">
    <source>
        <dbReference type="ARBA" id="ARBA00022679"/>
    </source>
</evidence>
<reference evidence="14 15" key="1">
    <citation type="submission" date="2017-05" db="EMBL/GenBank/DDBJ databases">
        <title>Vagococcus spp. assemblies.</title>
        <authorList>
            <person name="Gulvik C.A."/>
        </authorList>
    </citation>
    <scope>NUCLEOTIDE SEQUENCE [LARGE SCALE GENOMIC DNA]</scope>
    <source>
        <strain evidence="14 15">CCUG 41755</strain>
    </source>
</reference>
<dbReference type="PROSITE" id="PS51178">
    <property type="entry name" value="PASTA"/>
    <property type="match status" value="3"/>
</dbReference>
<dbReference type="SMART" id="SM00740">
    <property type="entry name" value="PASTA"/>
    <property type="match status" value="3"/>
</dbReference>
<feature type="transmembrane region" description="Helical" evidence="11">
    <location>
        <begin position="341"/>
        <end position="361"/>
    </location>
</feature>
<dbReference type="EC" id="2.7.11.1" evidence="1"/>
<dbReference type="PROSITE" id="PS00107">
    <property type="entry name" value="PROTEIN_KINASE_ATP"/>
    <property type="match status" value="1"/>
</dbReference>
<dbReference type="Gene3D" id="3.30.10.20">
    <property type="match status" value="3"/>
</dbReference>